<name>A0A2U3PD08_9MYCO</name>
<sequence>MHHNSRSNFATHQMVNLSIDERRGKMYATAELQWGSSYLAGQGVAYRHPSDTLLRETAELAAARALSDLANQVTALCRVRS</sequence>
<dbReference type="Pfam" id="PF08962">
    <property type="entry name" value="Rv2632c-like"/>
    <property type="match status" value="1"/>
</dbReference>
<protein>
    <submittedName>
        <fullName evidence="1">Uncharacterized protein</fullName>
    </submittedName>
</protein>
<evidence type="ECO:0000313" key="1">
    <source>
        <dbReference type="EMBL" id="SPM41622.1"/>
    </source>
</evidence>
<gene>
    <name evidence="1" type="ORF">MNAB215_3832</name>
</gene>
<dbReference type="Proteomes" id="UP000240424">
    <property type="component" value="Unassembled WGS sequence"/>
</dbReference>
<evidence type="ECO:0000313" key="2">
    <source>
        <dbReference type="Proteomes" id="UP000240424"/>
    </source>
</evidence>
<dbReference type="STRING" id="1841861.GCA_900157365_02152"/>
<organism evidence="1 2">
    <name type="scientific">Mycobacterium numidiamassiliense</name>
    <dbReference type="NCBI Taxonomy" id="1841861"/>
    <lineage>
        <taxon>Bacteria</taxon>
        <taxon>Bacillati</taxon>
        <taxon>Actinomycetota</taxon>
        <taxon>Actinomycetes</taxon>
        <taxon>Mycobacteriales</taxon>
        <taxon>Mycobacteriaceae</taxon>
        <taxon>Mycobacterium</taxon>
    </lineage>
</organism>
<dbReference type="InterPro" id="IPR038070">
    <property type="entry name" value="Rv2632c-like_sf"/>
</dbReference>
<dbReference type="SUPFAM" id="SSF143212">
    <property type="entry name" value="Rv2632c-like"/>
    <property type="match status" value="1"/>
</dbReference>
<proteinExistence type="predicted"/>
<dbReference type="Gene3D" id="3.30.160.240">
    <property type="entry name" value="Rv1738"/>
    <property type="match status" value="1"/>
</dbReference>
<dbReference type="InterPro" id="IPR015057">
    <property type="entry name" value="Rv2632c-like"/>
</dbReference>
<dbReference type="AlphaFoldDB" id="A0A2U3PD08"/>
<dbReference type="EMBL" id="FUEZ01000004">
    <property type="protein sequence ID" value="SPM41622.1"/>
    <property type="molecule type" value="Genomic_DNA"/>
</dbReference>
<accession>A0A2U3PD08</accession>
<keyword evidence="2" id="KW-1185">Reference proteome</keyword>
<reference evidence="1 2" key="1">
    <citation type="submission" date="2017-01" db="EMBL/GenBank/DDBJ databases">
        <authorList>
            <consortium name="Urmite Genomes"/>
        </authorList>
    </citation>
    <scope>NUCLEOTIDE SEQUENCE [LARGE SCALE GENOMIC DNA]</scope>
    <source>
        <strain evidence="1 2">AB215</strain>
    </source>
</reference>